<accession>A0AA37S9X0</accession>
<dbReference type="AlphaFoldDB" id="A0AA37S9X0"/>
<organism evidence="1 2">
    <name type="scientific">Litoribrevibacter albus</name>
    <dbReference type="NCBI Taxonomy" id="1473156"/>
    <lineage>
        <taxon>Bacteria</taxon>
        <taxon>Pseudomonadati</taxon>
        <taxon>Pseudomonadota</taxon>
        <taxon>Gammaproteobacteria</taxon>
        <taxon>Oceanospirillales</taxon>
        <taxon>Oceanospirillaceae</taxon>
        <taxon>Litoribrevibacter</taxon>
    </lineage>
</organism>
<keyword evidence="2" id="KW-1185">Reference proteome</keyword>
<evidence type="ECO:0008006" key="3">
    <source>
        <dbReference type="Google" id="ProtNLM"/>
    </source>
</evidence>
<dbReference type="PROSITE" id="PS51257">
    <property type="entry name" value="PROKAR_LIPOPROTEIN"/>
    <property type="match status" value="1"/>
</dbReference>
<reference evidence="1" key="1">
    <citation type="journal article" date="2014" name="Int. J. Syst. Evol. Microbiol.">
        <title>Complete genome sequence of Corynebacterium casei LMG S-19264T (=DSM 44701T), isolated from a smear-ripened cheese.</title>
        <authorList>
            <consortium name="US DOE Joint Genome Institute (JGI-PGF)"/>
            <person name="Walter F."/>
            <person name="Albersmeier A."/>
            <person name="Kalinowski J."/>
            <person name="Ruckert C."/>
        </authorList>
    </citation>
    <scope>NUCLEOTIDE SEQUENCE</scope>
    <source>
        <strain evidence="1">NBRC 110071</strain>
    </source>
</reference>
<name>A0AA37S9X0_9GAMM</name>
<evidence type="ECO:0000313" key="1">
    <source>
        <dbReference type="EMBL" id="GLQ30752.1"/>
    </source>
</evidence>
<comment type="caution">
    <text evidence="1">The sequence shown here is derived from an EMBL/GenBank/DDBJ whole genome shotgun (WGS) entry which is preliminary data.</text>
</comment>
<sequence>MKHTRNLLLYLLLATLVTGCKLLLPKQYDDAETSFTAKQYDKAISAYLSADKESPDNIHIKQGLVKAYSHKAVALYEQAQSRPEEDIDTKIDLYKQSRTANANAKKELEKAVVLEPLDPGVKAPNARPGQLLLPPNSDEMEYTAKIKLYQHTLTKLKARTAEALMEEEQNQADVVKGLKEAVALMKTKPEGPVKAYEAYKPFDKYAQYMKKAAKAKAAIEKTAINFYEGRGLFYVSKDAFALASKDFKAAQAIIRNSHQASAGLLAVTAKQQINKNQFEDAYASLGEIQRTHPSSKFYKKHIGTIRTKVVDRGLARAEQLTLTASIEDKAKAFDIYHGLLPIAQPVAPLTSKVNVAISKLQDQVARNLTERAIVLNTKNSFAYSSNITALLTSAHGFSDKAALPFKRMAYRANQISKEKQALPVFFTTGGQAANRNPNFRDWMNEEIFSSIPRLGIDNVAAADAYDLPNQGKGISRRDAFNGEVVPFEHSEVLFYLDVKKYQFEERGRDRPKRKSSKYVSKRYMVHNPEWDRAKDKKERAEEAYEDAKYAAEELYNACKREASRAAAALGPFGNIAASVGCRMGTNALTDAVTGRDDARAEFRNTPRQIEKKEISRYRYEEYTVSVKGELIADLYAYDRRNKKTIKLEPVKLSVEKSGQILKNVEREDVNGLKNGEKNVPNLDNEIQQKEQSAFKHARTQMAMFLESHNWKRFCYQGEALEKQKLDHASADAYSQCIALAPRTASGSKEIASANQAIQKYMGFTPDMIAKYGANKSYQNFANNSYTLSDDELNAAKKAATFAFVSRPTIDLPAFDLNAEVAALKNGEPENLIAAPIGSSPSTQTVSLEIPAQ</sequence>
<dbReference type="InterPro" id="IPR011990">
    <property type="entry name" value="TPR-like_helical_dom_sf"/>
</dbReference>
<gene>
    <name evidence="1" type="ORF">GCM10007876_12310</name>
</gene>
<reference evidence="1" key="2">
    <citation type="submission" date="2023-01" db="EMBL/GenBank/DDBJ databases">
        <title>Draft genome sequence of Litoribrevibacter albus strain NBRC 110071.</title>
        <authorList>
            <person name="Sun Q."/>
            <person name="Mori K."/>
        </authorList>
    </citation>
    <scope>NUCLEOTIDE SEQUENCE</scope>
    <source>
        <strain evidence="1">NBRC 110071</strain>
    </source>
</reference>
<dbReference type="RefSeq" id="WP_284380052.1">
    <property type="nucleotide sequence ID" value="NZ_BSNM01000009.1"/>
</dbReference>
<evidence type="ECO:0000313" key="2">
    <source>
        <dbReference type="Proteomes" id="UP001161389"/>
    </source>
</evidence>
<protein>
    <recommendedName>
        <fullName evidence="3">Tetratricopeptide repeat protein</fullName>
    </recommendedName>
</protein>
<proteinExistence type="predicted"/>
<dbReference type="Proteomes" id="UP001161389">
    <property type="component" value="Unassembled WGS sequence"/>
</dbReference>
<dbReference type="EMBL" id="BSNM01000009">
    <property type="protein sequence ID" value="GLQ30752.1"/>
    <property type="molecule type" value="Genomic_DNA"/>
</dbReference>
<dbReference type="SUPFAM" id="SSF48452">
    <property type="entry name" value="TPR-like"/>
    <property type="match status" value="1"/>
</dbReference>